<feature type="region of interest" description="Disordered" evidence="6">
    <location>
        <begin position="731"/>
        <end position="842"/>
    </location>
</feature>
<feature type="compositionally biased region" description="Gly residues" evidence="6">
    <location>
        <begin position="881"/>
        <end position="893"/>
    </location>
</feature>
<name>A0A5A8E3L5_CAFRO</name>
<reference evidence="7 8" key="1">
    <citation type="submission" date="2019-07" db="EMBL/GenBank/DDBJ databases">
        <title>Genomes of Cafeteria roenbergensis.</title>
        <authorList>
            <person name="Fischer M.G."/>
            <person name="Hackl T."/>
            <person name="Roman M."/>
        </authorList>
    </citation>
    <scope>NUCLEOTIDE SEQUENCE [LARGE SCALE GENOMIC DNA]</scope>
    <source>
        <strain evidence="7 8">E4-10P</strain>
    </source>
</reference>
<protein>
    <submittedName>
        <fullName evidence="7">Uncharacterized protein</fullName>
    </submittedName>
</protein>
<evidence type="ECO:0000256" key="6">
    <source>
        <dbReference type="SAM" id="MobiDB-lite"/>
    </source>
</evidence>
<dbReference type="GO" id="GO:0006904">
    <property type="term" value="P:vesicle docking involved in exocytosis"/>
    <property type="evidence" value="ECO:0007669"/>
    <property type="project" value="TreeGrafter"/>
</dbReference>
<keyword evidence="4" id="KW-0862">Zinc</keyword>
<feature type="region of interest" description="Disordered" evidence="6">
    <location>
        <begin position="1367"/>
        <end position="1390"/>
    </location>
</feature>
<comment type="caution">
    <text evidence="7">The sequence shown here is derived from an EMBL/GenBank/DDBJ whole genome shotgun (WGS) entry which is preliminary data.</text>
</comment>
<evidence type="ECO:0000313" key="8">
    <source>
        <dbReference type="Proteomes" id="UP000322899"/>
    </source>
</evidence>
<evidence type="ECO:0000256" key="4">
    <source>
        <dbReference type="ARBA" id="ARBA00022833"/>
    </source>
</evidence>
<evidence type="ECO:0000256" key="1">
    <source>
        <dbReference type="ARBA" id="ARBA00004184"/>
    </source>
</evidence>
<dbReference type="GO" id="GO:0007032">
    <property type="term" value="P:endosome organization"/>
    <property type="evidence" value="ECO:0007669"/>
    <property type="project" value="TreeGrafter"/>
</dbReference>
<feature type="region of interest" description="Disordered" evidence="6">
    <location>
        <begin position="420"/>
        <end position="462"/>
    </location>
</feature>
<feature type="compositionally biased region" description="Acidic residues" evidence="6">
    <location>
        <begin position="763"/>
        <end position="784"/>
    </location>
</feature>
<proteinExistence type="predicted"/>
<keyword evidence="5" id="KW-0472">Membrane</keyword>
<dbReference type="InterPro" id="IPR057308">
    <property type="entry name" value="CHCR_PEP5_VPS11"/>
</dbReference>
<organism evidence="7 8">
    <name type="scientific">Cafeteria roenbergensis</name>
    <name type="common">Marine flagellate</name>
    <dbReference type="NCBI Taxonomy" id="33653"/>
    <lineage>
        <taxon>Eukaryota</taxon>
        <taxon>Sar</taxon>
        <taxon>Stramenopiles</taxon>
        <taxon>Bigyra</taxon>
        <taxon>Opalozoa</taxon>
        <taxon>Bicosoecida</taxon>
        <taxon>Cafeteriaceae</taxon>
        <taxon>Cafeteria</taxon>
    </lineage>
</organism>
<dbReference type="PANTHER" id="PTHR23323:SF24">
    <property type="entry name" value="VACUOLAR PROTEIN SORTING-ASSOCIATED PROTEIN 11 HOMOLOG"/>
    <property type="match status" value="1"/>
</dbReference>
<evidence type="ECO:0000313" key="7">
    <source>
        <dbReference type="EMBL" id="KAA0170660.1"/>
    </source>
</evidence>
<feature type="compositionally biased region" description="Low complexity" evidence="6">
    <location>
        <begin position="748"/>
        <end position="758"/>
    </location>
</feature>
<dbReference type="OrthoDB" id="26184at2759"/>
<dbReference type="Pfam" id="PF23356">
    <property type="entry name" value="TPR_PEP5_VPS11"/>
    <property type="match status" value="1"/>
</dbReference>
<keyword evidence="3" id="KW-0863">Zinc-finger</keyword>
<dbReference type="Proteomes" id="UP000322899">
    <property type="component" value="Unassembled WGS sequence"/>
</dbReference>
<feature type="compositionally biased region" description="Basic residues" evidence="6">
    <location>
        <begin position="804"/>
        <end position="818"/>
    </location>
</feature>
<feature type="region of interest" description="Disordered" evidence="6">
    <location>
        <begin position="866"/>
        <end position="898"/>
    </location>
</feature>
<evidence type="ECO:0000256" key="5">
    <source>
        <dbReference type="ARBA" id="ARBA00023136"/>
    </source>
</evidence>
<gene>
    <name evidence="7" type="ORF">FNF27_06548</name>
</gene>
<evidence type="ECO:0000256" key="3">
    <source>
        <dbReference type="ARBA" id="ARBA00022771"/>
    </source>
</evidence>
<dbReference type="GO" id="GO:0030674">
    <property type="term" value="F:protein-macromolecule adaptor activity"/>
    <property type="evidence" value="ECO:0007669"/>
    <property type="project" value="TreeGrafter"/>
</dbReference>
<dbReference type="GO" id="GO:0005768">
    <property type="term" value="C:endosome"/>
    <property type="evidence" value="ECO:0007669"/>
    <property type="project" value="TreeGrafter"/>
</dbReference>
<sequence length="1604" mass="163899">MWKRFNFFDKALLAGPVLSKDDKELIQEQMRREGGAPMQDRDLSTGEEPEGPYRLLQAFDVICTGFARGRFYAGCHGGVAGIIENSGEPFKRWRAHVLRVTHVMPMAGSDIVATFGDGQDWRDTDVRSARRAMVVAARNHLAEANAWPPHGGPDGTGDTDPEAEGAAAGSVTADMEPMSAAVEAALARTAEVRPRLRIWRTSPAEASSSSSSSSAAAAAAVSAGSASSAAAAAAAAGVGASGFAALAASSASSSSSWPPVLLRDIPLDVDPDLCPAVTAVAVAEDLHSAAVGLANGAVILIRGDLSRPRGGSVAQVTILPPSAKFEPPAERRGAGHTGRAVTGLFFCRHSETSLDEPVPPGMADAEDSGAAAVAGSGRIQVLYVVTEQSCWSFFTGDSLPQSLRRMPTVTQLLRRRNFDRSPAAAAAVEDDGGDAEAGGDAGGGEGKGAPRPFRATPSAGGPRVLLSEEGAAAGCSCVAENGVLVIAGDGGIAPVTPQSRGPFFSLAGQKRGVSWARGRLVVVTSSGERQAVSVLDIRNQLAVLTMPLPLMQAQTAAALMGAGGGAGAGVAAGARHAPRTHAVTDILWGWSGVLLVVTTEGCVHCLWERSTADKLAALRAARRFDVAVRLARSSADFGPAAVAAIVREQGDVAYAEGRFREAAQRFAETIGFVEPSYVVRRFLAAPQTSNLVLYLEALHEKGHASAEHTTLLINCYTRAAAAAAAASGPAEAEAELSASDGEGGGGSDSSDSGGSDADFGGDGFDDDDEEDDDGDGEEDEDEAAVDGAGGSAGRGRAGAGGKPGGRRGRRGRGGRRSRTVGGASSRRGGRDADADGDGDAFHGSASARKLRVLAKLRSFIRSAKADPLDEEDDAGHASAGRDGGSGSGGGAGKGDAEGERAVAAAAGGGHGRRGAGQGSLDVSRAITELSQAGLPEFAAFALNLAVRSHRHEAAVGLWAGQLSDASAALRYLRALPHSVAERVTLRWGARLLRAMPSDTADVIKDLCTGWVPDVAAATETALVALDGDTADLAAWRARADAACASEARLQGRRDPRAPSTVRSHVGRFLPLFELPPEGLAAPSDAVALPADDSGGAAAGAGATAAAGAAAAGGGQSPPDFATAANAALLTGSADSRLRRLLDAQLRRLLSAVAGSASAPALSPAAALALLELSLRPDVGDPETQMLVPMLPPAAVAASSASSAQQASASKARTGGGSAPSGLASSVAAADGSASTALWRWVPRPGKRSAGSGAAALSRRVLAGVLENTSRCPVEADAALAMCRRFGFEDGSLRLMARAGSSGVRAAMERHVSLMEGATSARRWDDVVTARQALLDHCAAHQASDGSLWGEAMVAIVRCFVGRADTAEGSGGHAAGPGDDDAGDAGSGAGAVFLTGTDAEDEEEALSQCVEAAVTVGGMAPLQAVEILSQNSQVPLRVVKPLLERALGETERAAVEAEAATRAHRAETEVMRTELRQLRGPGVPFVAERSRFTGAELDGPSVHFLCGRVLAGRRLTADVDREHSFLRGEVDAFGDELVCPVCHGDHMHTLELRRQVAAAARDKARFFAVLDDPEERGGQFAAVAEFLGKGVVEPLTADLAPPART</sequence>
<feature type="compositionally biased region" description="Gly residues" evidence="6">
    <location>
        <begin position="787"/>
        <end position="803"/>
    </location>
</feature>
<accession>A0A5A8E3L5</accession>
<dbReference type="EMBL" id="VLTO01000059">
    <property type="protein sequence ID" value="KAA0170660.1"/>
    <property type="molecule type" value="Genomic_DNA"/>
</dbReference>
<feature type="region of interest" description="Disordered" evidence="6">
    <location>
        <begin position="143"/>
        <end position="174"/>
    </location>
</feature>
<feature type="compositionally biased region" description="Basic and acidic residues" evidence="6">
    <location>
        <begin position="30"/>
        <end position="44"/>
    </location>
</feature>
<dbReference type="GO" id="GO:0030897">
    <property type="term" value="C:HOPS complex"/>
    <property type="evidence" value="ECO:0007669"/>
    <property type="project" value="TreeGrafter"/>
</dbReference>
<feature type="compositionally biased region" description="Gly residues" evidence="6">
    <location>
        <begin position="435"/>
        <end position="447"/>
    </location>
</feature>
<comment type="subcellular location">
    <subcellularLocation>
        <location evidence="1">Endomembrane system</location>
        <topology evidence="1">Peripheral membrane protein</topology>
    </subcellularLocation>
</comment>
<dbReference type="PANTHER" id="PTHR23323">
    <property type="entry name" value="VACUOLAR PROTEIN SORTING-ASSOCIATED PROTEIN"/>
    <property type="match status" value="1"/>
</dbReference>
<keyword evidence="2" id="KW-0479">Metal-binding</keyword>
<evidence type="ECO:0000256" key="2">
    <source>
        <dbReference type="ARBA" id="ARBA00022723"/>
    </source>
</evidence>
<dbReference type="GO" id="GO:0048284">
    <property type="term" value="P:organelle fusion"/>
    <property type="evidence" value="ECO:0007669"/>
    <property type="project" value="TreeGrafter"/>
</dbReference>
<dbReference type="GO" id="GO:0008270">
    <property type="term" value="F:zinc ion binding"/>
    <property type="evidence" value="ECO:0007669"/>
    <property type="project" value="UniProtKB-KW"/>
</dbReference>
<feature type="region of interest" description="Disordered" evidence="6">
    <location>
        <begin position="30"/>
        <end position="49"/>
    </location>
</feature>
<feature type="compositionally biased region" description="Low complexity" evidence="6">
    <location>
        <begin position="731"/>
        <end position="740"/>
    </location>
</feature>
<dbReference type="GO" id="GO:0007033">
    <property type="term" value="P:vacuole organization"/>
    <property type="evidence" value="ECO:0007669"/>
    <property type="project" value="TreeGrafter"/>
</dbReference>